<dbReference type="PROSITE" id="PS51683">
    <property type="entry name" value="SAM_OMT_II"/>
    <property type="match status" value="1"/>
</dbReference>
<dbReference type="RefSeq" id="WP_249586915.1">
    <property type="nucleotide sequence ID" value="NZ_BAAAQL010000008.1"/>
</dbReference>
<dbReference type="PANTHER" id="PTHR43591:SF24">
    <property type="entry name" value="2-METHOXY-6-POLYPRENYL-1,4-BENZOQUINOL METHYLASE, MITOCHONDRIAL"/>
    <property type="match status" value="1"/>
</dbReference>
<dbReference type="SUPFAM" id="SSF53335">
    <property type="entry name" value="S-adenosyl-L-methionine-dependent methyltransferases"/>
    <property type="match status" value="1"/>
</dbReference>
<dbReference type="CDD" id="cd02440">
    <property type="entry name" value="AdoMet_MTases"/>
    <property type="match status" value="1"/>
</dbReference>
<dbReference type="GO" id="GO:0032259">
    <property type="term" value="P:methylation"/>
    <property type="evidence" value="ECO:0007669"/>
    <property type="project" value="UniProtKB-KW"/>
</dbReference>
<dbReference type="EMBL" id="CP097289">
    <property type="protein sequence ID" value="UQT55426.1"/>
    <property type="molecule type" value="Genomic_DNA"/>
</dbReference>
<dbReference type="InterPro" id="IPR036388">
    <property type="entry name" value="WH-like_DNA-bd_sf"/>
</dbReference>
<organism evidence="3 4">
    <name type="scientific">Streptomyces durmitorensis</name>
    <dbReference type="NCBI Taxonomy" id="319947"/>
    <lineage>
        <taxon>Bacteria</taxon>
        <taxon>Bacillati</taxon>
        <taxon>Actinomycetota</taxon>
        <taxon>Actinomycetes</taxon>
        <taxon>Kitasatosporales</taxon>
        <taxon>Streptomycetaceae</taxon>
        <taxon>Streptomyces</taxon>
    </lineage>
</organism>
<dbReference type="PANTHER" id="PTHR43591">
    <property type="entry name" value="METHYLTRANSFERASE"/>
    <property type="match status" value="1"/>
</dbReference>
<dbReference type="GO" id="GO:0008168">
    <property type="term" value="F:methyltransferase activity"/>
    <property type="evidence" value="ECO:0007669"/>
    <property type="project" value="UniProtKB-KW"/>
</dbReference>
<dbReference type="Gene3D" id="1.10.10.10">
    <property type="entry name" value="Winged helix-like DNA-binding domain superfamily/Winged helix DNA-binding domain"/>
    <property type="match status" value="1"/>
</dbReference>
<dbReference type="Pfam" id="PF08100">
    <property type="entry name" value="Dimerisation"/>
    <property type="match status" value="1"/>
</dbReference>
<sequence length="362" mass="37824">MSAPTDAASSRALAPYEDAPDPGPLLALNFGFARARVLGTALDLGVFTGLARGPRDARGLAAELGCDPVGLRALLAALEELGLVAGGDGGGEESWTLTDASRAHLVEGGRGYLGGHFADVLAEWDQWSGLTELVRAGGHGGGELGAPENRGLYSGMFAGIFPVGVRTAFRVVRELTRHDPSLPDAGRVLDFASGAGEWGIALAAADPEARVVAHDAPALLGAARERAAEFGVAERFRFVPADFTRGNAGDFPRAPFPDGCFDTVVLAHLSRFAGPDATERLVQECARLLRPGGTLLLVDVMRQAPGRPALHRPMIALSLLVNTEAGGVQAESAYRTVMEKYGVTAKESVTPGLITVLTGERR</sequence>
<evidence type="ECO:0000259" key="1">
    <source>
        <dbReference type="Pfam" id="PF08100"/>
    </source>
</evidence>
<dbReference type="InterPro" id="IPR012967">
    <property type="entry name" value="COMT_dimerisation"/>
</dbReference>
<dbReference type="InterPro" id="IPR016461">
    <property type="entry name" value="COMT-like"/>
</dbReference>
<dbReference type="Proteomes" id="UP000829992">
    <property type="component" value="Chromosome"/>
</dbReference>
<evidence type="ECO:0000313" key="4">
    <source>
        <dbReference type="Proteomes" id="UP000829992"/>
    </source>
</evidence>
<dbReference type="InterPro" id="IPR036390">
    <property type="entry name" value="WH_DNA-bd_sf"/>
</dbReference>
<feature type="domain" description="O-methyltransferase dimerisation" evidence="1">
    <location>
        <begin position="28"/>
        <end position="106"/>
    </location>
</feature>
<keyword evidence="3" id="KW-0489">Methyltransferase</keyword>
<dbReference type="Gene3D" id="3.40.50.150">
    <property type="entry name" value="Vaccinia Virus protein VP39"/>
    <property type="match status" value="1"/>
</dbReference>
<feature type="domain" description="Methyltransferase" evidence="2">
    <location>
        <begin position="188"/>
        <end position="293"/>
    </location>
</feature>
<evidence type="ECO:0000259" key="2">
    <source>
        <dbReference type="Pfam" id="PF13649"/>
    </source>
</evidence>
<name>A0ABY4PNW4_9ACTN</name>
<evidence type="ECO:0000313" key="3">
    <source>
        <dbReference type="EMBL" id="UQT55426.1"/>
    </source>
</evidence>
<reference evidence="3 4" key="1">
    <citation type="submission" date="2022-05" db="EMBL/GenBank/DDBJ databases">
        <authorList>
            <person name="Zhou X."/>
            <person name="Li K."/>
            <person name="Man Y."/>
        </authorList>
    </citation>
    <scope>NUCLEOTIDE SEQUENCE [LARGE SCALE GENOMIC DNA]</scope>
    <source>
        <strain evidence="3 4">MS405</strain>
    </source>
</reference>
<dbReference type="Pfam" id="PF13649">
    <property type="entry name" value="Methyltransf_25"/>
    <property type="match status" value="1"/>
</dbReference>
<dbReference type="SUPFAM" id="SSF46785">
    <property type="entry name" value="Winged helix' DNA-binding domain"/>
    <property type="match status" value="1"/>
</dbReference>
<keyword evidence="4" id="KW-1185">Reference proteome</keyword>
<gene>
    <name evidence="3" type="ORF">M4V62_10150</name>
</gene>
<dbReference type="InterPro" id="IPR029063">
    <property type="entry name" value="SAM-dependent_MTases_sf"/>
</dbReference>
<accession>A0ABY4PNW4</accession>
<dbReference type="InterPro" id="IPR041698">
    <property type="entry name" value="Methyltransf_25"/>
</dbReference>
<protein>
    <submittedName>
        <fullName evidence="3">Methyltransferase domain-containing protein</fullName>
    </submittedName>
</protein>
<proteinExistence type="predicted"/>
<keyword evidence="3" id="KW-0808">Transferase</keyword>